<feature type="transmembrane region" description="Helical" evidence="2">
    <location>
        <begin position="768"/>
        <end position="791"/>
    </location>
</feature>
<evidence type="ECO:0000313" key="4">
    <source>
        <dbReference type="Proteomes" id="UP001165122"/>
    </source>
</evidence>
<reference evidence="4" key="1">
    <citation type="journal article" date="2023" name="Commun. Biol.">
        <title>Genome analysis of Parmales, the sister group of diatoms, reveals the evolutionary specialization of diatoms from phago-mixotrophs to photoautotrophs.</title>
        <authorList>
            <person name="Ban H."/>
            <person name="Sato S."/>
            <person name="Yoshikawa S."/>
            <person name="Yamada K."/>
            <person name="Nakamura Y."/>
            <person name="Ichinomiya M."/>
            <person name="Sato N."/>
            <person name="Blanc-Mathieu R."/>
            <person name="Endo H."/>
            <person name="Kuwata A."/>
            <person name="Ogata H."/>
        </authorList>
    </citation>
    <scope>NUCLEOTIDE SEQUENCE [LARGE SCALE GENOMIC DNA]</scope>
    <source>
        <strain evidence="4">NIES 3700</strain>
    </source>
</reference>
<feature type="compositionally biased region" description="Basic residues" evidence="1">
    <location>
        <begin position="582"/>
        <end position="596"/>
    </location>
</feature>
<protein>
    <submittedName>
        <fullName evidence="3">Uncharacterized protein</fullName>
    </submittedName>
</protein>
<feature type="transmembrane region" description="Helical" evidence="2">
    <location>
        <begin position="334"/>
        <end position="354"/>
    </location>
</feature>
<dbReference type="OrthoDB" id="199189at2759"/>
<feature type="transmembrane region" description="Helical" evidence="2">
    <location>
        <begin position="15"/>
        <end position="32"/>
    </location>
</feature>
<feature type="transmembrane region" description="Helical" evidence="2">
    <location>
        <begin position="264"/>
        <end position="286"/>
    </location>
</feature>
<dbReference type="Proteomes" id="UP001165122">
    <property type="component" value="Unassembled WGS sequence"/>
</dbReference>
<feature type="transmembrane region" description="Helical" evidence="2">
    <location>
        <begin position="360"/>
        <end position="382"/>
    </location>
</feature>
<gene>
    <name evidence="3" type="ORF">TrLO_g14979</name>
</gene>
<comment type="caution">
    <text evidence="3">The sequence shown here is derived from an EMBL/GenBank/DDBJ whole genome shotgun (WGS) entry which is preliminary data.</text>
</comment>
<keyword evidence="4" id="KW-1185">Reference proteome</keyword>
<keyword evidence="2" id="KW-0472">Membrane</keyword>
<dbReference type="EMBL" id="BRXW01000914">
    <property type="protein sequence ID" value="GMH79260.1"/>
    <property type="molecule type" value="Genomic_DNA"/>
</dbReference>
<accession>A0A9W7B0E9</accession>
<feature type="region of interest" description="Disordered" evidence="1">
    <location>
        <begin position="414"/>
        <end position="433"/>
    </location>
</feature>
<feature type="transmembrane region" description="Helical" evidence="2">
    <location>
        <begin position="94"/>
        <end position="122"/>
    </location>
</feature>
<feature type="region of interest" description="Disordered" evidence="1">
    <location>
        <begin position="483"/>
        <end position="638"/>
    </location>
</feature>
<feature type="transmembrane region" description="Helical" evidence="2">
    <location>
        <begin position="232"/>
        <end position="252"/>
    </location>
</feature>
<feature type="transmembrane region" description="Helical" evidence="2">
    <location>
        <begin position="696"/>
        <end position="717"/>
    </location>
</feature>
<name>A0A9W7B0E9_9STRA</name>
<sequence>MGGGGDSLVSVDQTSAIIGVLTVTLVIFVETLRHQLDRSVQGHAFATNVVEHCYRELTTLGIVEFGIFIIHKTAPWADGRDGSFKLSLEVEEKFAQAHITLFLTAVLYAFHMCLIAFISFHLSGRWNEIEKMELDHYIEVRHAFERIKEDLKITARDFDDMATLKDKTALYLWSPIKARRYDRLLEQIRFHELRAYFLAANNLPKDFQLSVYLNQCQCNVLIHLVELSTSTWMFLLIILTLFFYFATMEVSLNTASEPVPNLPITGFLTFEGGCCFVLALGILLKFKMDSIYKTMMYDPEMMQPKHVTGEQPPQNTRFQIDLFWKRNPYLIITFYQYMSFMYAVGASVLLLYGADFSGNVLFITILTFLLSYLLNLGLVSYFMPRFTLCVSVGQLTDRATLNEALSDHRLKKLKEKAKKKRVHPHHASKSSSMTLREKTVHFIDKHIRKSSNESGQSEARAHLADHHSKASIHWLDIANFATKPTSELPSSQEKKKQGERPRRKKSISDTAKILMMSGVPKDEAEVVSNPGPSPPKSNPSLRKRPQRSLSDGVMAMCSPSANEDLGSSKSPTRSRSPLPRSRSPKNMRSPKPHRRLQSVVEGEGMAEQSSPMVMAISRAPPQKKTPPPPLALNSSLDESSLDSVDLDERVEHLNDHLNPQSPYSAIDMSYDSITVHLSTLLEKFAASVTRFFNAHWAYISTLITISTVFTLAMRANYLLQFGSYYEFAIMFDESNKYALLGTSFWFPFSFLLILILEGLCQLLFHKRYILSCVDLPITIGCFICLVLSQTASDMEGSFGTKTPFSFNVLNYVQIILIFRLKREDFVYILERRYQIWNMNRRDVQKNIAKSLLAQEKFETSRRMSSIDHPQALIKSQHKVGTIVELWYAAMKDHPDIVHEQGAFSGELLMAMLEIPEDPISQRNIDVSGETAVDSEEEEGDVTRRNSVHKSKLSIESFGSLELPPPSTSTTIFENASRRMPPLLVDWEDINIAVDRERNDIRYFSIVDNKFLGRIAFEDITKITICGMIREKGLRGLTSPVTSPASTSALSPANAKSIQVMILLQMGSIVYIRFNSNETTTAFAALCGDLTGLSYVDSIADKVAAHRRRISVKW</sequence>
<evidence type="ECO:0000256" key="1">
    <source>
        <dbReference type="SAM" id="MobiDB-lite"/>
    </source>
</evidence>
<keyword evidence="2" id="KW-0812">Transmembrane</keyword>
<keyword evidence="2" id="KW-1133">Transmembrane helix</keyword>
<evidence type="ECO:0000313" key="3">
    <source>
        <dbReference type="EMBL" id="GMH79260.1"/>
    </source>
</evidence>
<feature type="compositionally biased region" description="Low complexity" evidence="1">
    <location>
        <begin position="567"/>
        <end position="581"/>
    </location>
</feature>
<feature type="compositionally biased region" description="Basic residues" evidence="1">
    <location>
        <begin position="414"/>
        <end position="428"/>
    </location>
</feature>
<feature type="transmembrane region" description="Helical" evidence="2">
    <location>
        <begin position="53"/>
        <end position="74"/>
    </location>
</feature>
<dbReference type="AlphaFoldDB" id="A0A9W7B0E9"/>
<organism evidence="3 4">
    <name type="scientific">Triparma laevis f. longispina</name>
    <dbReference type="NCBI Taxonomy" id="1714387"/>
    <lineage>
        <taxon>Eukaryota</taxon>
        <taxon>Sar</taxon>
        <taxon>Stramenopiles</taxon>
        <taxon>Ochrophyta</taxon>
        <taxon>Bolidophyceae</taxon>
        <taxon>Parmales</taxon>
        <taxon>Triparmaceae</taxon>
        <taxon>Triparma</taxon>
    </lineage>
</organism>
<feature type="transmembrane region" description="Helical" evidence="2">
    <location>
        <begin position="737"/>
        <end position="756"/>
    </location>
</feature>
<evidence type="ECO:0000256" key="2">
    <source>
        <dbReference type="SAM" id="Phobius"/>
    </source>
</evidence>
<proteinExistence type="predicted"/>